<dbReference type="AlphaFoldDB" id="A0A8J5X2N5"/>
<keyword evidence="3" id="KW-0732">Signal</keyword>
<feature type="region of interest" description="Disordered" evidence="1">
    <location>
        <begin position="157"/>
        <end position="199"/>
    </location>
</feature>
<evidence type="ECO:0000256" key="1">
    <source>
        <dbReference type="SAM" id="MobiDB-lite"/>
    </source>
</evidence>
<dbReference type="Proteomes" id="UP000751190">
    <property type="component" value="Unassembled WGS sequence"/>
</dbReference>
<organism evidence="4 5">
    <name type="scientific">Diacronema lutheri</name>
    <name type="common">Unicellular marine alga</name>
    <name type="synonym">Monochrysis lutheri</name>
    <dbReference type="NCBI Taxonomy" id="2081491"/>
    <lineage>
        <taxon>Eukaryota</taxon>
        <taxon>Haptista</taxon>
        <taxon>Haptophyta</taxon>
        <taxon>Pavlovophyceae</taxon>
        <taxon>Pavlovales</taxon>
        <taxon>Pavlovaceae</taxon>
        <taxon>Diacronema</taxon>
    </lineage>
</organism>
<comment type="caution">
    <text evidence="4">The sequence shown here is derived from an EMBL/GenBank/DDBJ whole genome shotgun (WGS) entry which is preliminary data.</text>
</comment>
<feature type="compositionally biased region" description="Pro residues" evidence="1">
    <location>
        <begin position="157"/>
        <end position="168"/>
    </location>
</feature>
<proteinExistence type="predicted"/>
<evidence type="ECO:0008006" key="6">
    <source>
        <dbReference type="Google" id="ProtNLM"/>
    </source>
</evidence>
<dbReference type="PANTHER" id="PTHR23330:SF9">
    <property type="entry name" value="PROLINE-RICH PROTEIN 11"/>
    <property type="match status" value="1"/>
</dbReference>
<feature type="transmembrane region" description="Helical" evidence="2">
    <location>
        <begin position="218"/>
        <end position="237"/>
    </location>
</feature>
<keyword evidence="2" id="KW-0812">Transmembrane</keyword>
<evidence type="ECO:0000313" key="5">
    <source>
        <dbReference type="Proteomes" id="UP000751190"/>
    </source>
</evidence>
<keyword evidence="2" id="KW-0472">Membrane</keyword>
<feature type="compositionally biased region" description="Pro residues" evidence="1">
    <location>
        <begin position="28"/>
        <end position="46"/>
    </location>
</feature>
<keyword evidence="2" id="KW-1133">Transmembrane helix</keyword>
<feature type="chain" id="PRO_5035197832" description="SEA domain-containing protein" evidence="3">
    <location>
        <begin position="20"/>
        <end position="431"/>
    </location>
</feature>
<feature type="signal peptide" evidence="3">
    <location>
        <begin position="1"/>
        <end position="19"/>
    </location>
</feature>
<protein>
    <recommendedName>
        <fullName evidence="6">SEA domain-containing protein</fullName>
    </recommendedName>
</protein>
<feature type="region of interest" description="Disordered" evidence="1">
    <location>
        <begin position="26"/>
        <end position="48"/>
    </location>
</feature>
<accession>A0A8J5X2N5</accession>
<evidence type="ECO:0000256" key="2">
    <source>
        <dbReference type="SAM" id="Phobius"/>
    </source>
</evidence>
<evidence type="ECO:0000313" key="4">
    <source>
        <dbReference type="EMBL" id="KAG8459326.1"/>
    </source>
</evidence>
<gene>
    <name evidence="4" type="ORF">KFE25_014171</name>
</gene>
<name>A0A8J5X2N5_DIALT</name>
<keyword evidence="5" id="KW-1185">Reference proteome</keyword>
<sequence length="431" mass="44465">MARAVTLLSLAALTPPALEQQSLVSLARPPPPSALPPPRTPPPRTPSKPTAFGLLVSFTSESALSDWAASTATGAKRRLKQEMAVASALHLDAHAVRTLYIASGSVAVELEVTIPVSIAPSAQAARTFVQLRAGIVRARLEADLGFQLAGDVLLSPLSPPPPPLPPRTKPVASDAPSDAHSRGKAAGSGPELHDQESSSAFARAQAAQLASLRRTLRAVGFACGAFAVVILLAWCALERPCRQCRRAKRGSDEDSDEACSRTESAAESAALPSRCSGVVAGARASRAGRCDGAGALRQSGGACSEPALVQALSSLGWSGESEASFTQGDASPPLPPRRLSAPASCRASNCAQPPQRAAPACSLPAPSPQLSESPRARWAATRAWCARRSSSTLGVPQPAASPELRERVDAWLGVTGAPGFGLGILRPTRSI</sequence>
<dbReference type="PANTHER" id="PTHR23330">
    <property type="entry name" value="P300 TRANSCRIPTIONAL COFACTOR JMY-RELATED"/>
    <property type="match status" value="1"/>
</dbReference>
<feature type="region of interest" description="Disordered" evidence="1">
    <location>
        <begin position="320"/>
        <end position="346"/>
    </location>
</feature>
<dbReference type="EMBL" id="JAGTXO010000042">
    <property type="protein sequence ID" value="KAG8459326.1"/>
    <property type="molecule type" value="Genomic_DNA"/>
</dbReference>
<evidence type="ECO:0000256" key="3">
    <source>
        <dbReference type="SAM" id="SignalP"/>
    </source>
</evidence>
<reference evidence="4" key="1">
    <citation type="submission" date="2021-05" db="EMBL/GenBank/DDBJ databases">
        <title>The genome of the haptophyte Pavlova lutheri (Diacronema luteri, Pavlovales) - a model for lipid biosynthesis in eukaryotic algae.</title>
        <authorList>
            <person name="Hulatt C.J."/>
            <person name="Posewitz M.C."/>
        </authorList>
    </citation>
    <scope>NUCLEOTIDE SEQUENCE</scope>
    <source>
        <strain evidence="4">NIVA-4/92</strain>
    </source>
</reference>
<feature type="compositionally biased region" description="Polar residues" evidence="1">
    <location>
        <begin position="320"/>
        <end position="329"/>
    </location>
</feature>